<proteinExistence type="predicted"/>
<protein>
    <submittedName>
        <fullName evidence="1">Uncharacterized protein</fullName>
    </submittedName>
</protein>
<evidence type="ECO:0000313" key="1">
    <source>
        <dbReference type="EMBL" id="KHS58016.1"/>
    </source>
</evidence>
<dbReference type="Proteomes" id="UP000031189">
    <property type="component" value="Unassembled WGS sequence"/>
</dbReference>
<dbReference type="EMBL" id="JWHR01000057">
    <property type="protein sequence ID" value="KHS58016.1"/>
    <property type="molecule type" value="Genomic_DNA"/>
</dbReference>
<sequence>MGQLEIRNYVCVNGDNPLRGTFILDNEDNNMYVGLYFEYQPYTVILNFLEKGTDKSIANSEVYTYKGVEKFNFKETDPQEMNQ</sequence>
<organism evidence="1 2">
    <name type="scientific">Terrisporobacter othiniensis</name>
    <dbReference type="NCBI Taxonomy" id="1577792"/>
    <lineage>
        <taxon>Bacteria</taxon>
        <taxon>Bacillati</taxon>
        <taxon>Bacillota</taxon>
        <taxon>Clostridia</taxon>
        <taxon>Peptostreptococcales</taxon>
        <taxon>Peptostreptococcaceae</taxon>
        <taxon>Terrisporobacter</taxon>
    </lineage>
</organism>
<accession>A0A0B3VMK3</accession>
<dbReference type="AlphaFoldDB" id="A0A0B3VMK3"/>
<gene>
    <name evidence="1" type="ORF">QX51_05165</name>
</gene>
<reference evidence="1 2" key="1">
    <citation type="submission" date="2014-12" db="EMBL/GenBank/DDBJ databases">
        <title>Draft genome sequence of Terrisporobacter sp. 08-306576, isolated from the blood culture of a bacteremia patient.</title>
        <authorList>
            <person name="Lund L.C."/>
            <person name="Sydenham T.V."/>
            <person name="Hogh S.V."/>
            <person name="Skov M.N."/>
            <person name="Kemp M."/>
            <person name="Justesen U.S."/>
        </authorList>
    </citation>
    <scope>NUCLEOTIDE SEQUENCE [LARGE SCALE GENOMIC DNA]</scope>
    <source>
        <strain evidence="1 2">08-306576</strain>
    </source>
</reference>
<dbReference type="RefSeq" id="WP_039678837.1">
    <property type="nucleotide sequence ID" value="NZ_JAXECK010000033.1"/>
</dbReference>
<name>A0A0B3VMK3_9FIRM</name>
<comment type="caution">
    <text evidence="1">The sequence shown here is derived from an EMBL/GenBank/DDBJ whole genome shotgun (WGS) entry which is preliminary data.</text>
</comment>
<keyword evidence="2" id="KW-1185">Reference proteome</keyword>
<evidence type="ECO:0000313" key="2">
    <source>
        <dbReference type="Proteomes" id="UP000031189"/>
    </source>
</evidence>